<evidence type="ECO:0000256" key="1">
    <source>
        <dbReference type="ARBA" id="ARBA00004167"/>
    </source>
</evidence>
<protein>
    <recommendedName>
        <fullName evidence="8">Glycosyltransferase family 92 protein</fullName>
        <ecNumber evidence="8">2.4.1.-</ecNumber>
    </recommendedName>
</protein>
<dbReference type="Ensembl" id="ENSSMRT00000011820.1">
    <property type="protein sequence ID" value="ENSSMRP00000010142.1"/>
    <property type="gene ID" value="ENSSMRG00000008051.1"/>
</dbReference>
<reference evidence="9" key="2">
    <citation type="submission" date="2025-09" db="UniProtKB">
        <authorList>
            <consortium name="Ensembl"/>
        </authorList>
    </citation>
    <scope>IDENTIFICATION</scope>
</reference>
<proteinExistence type="inferred from homology"/>
<dbReference type="EC" id="2.4.1.-" evidence="8"/>
<dbReference type="Proteomes" id="UP000694421">
    <property type="component" value="Unplaced"/>
</dbReference>
<accession>A0A8D0DK64</accession>
<dbReference type="GO" id="GO:0016020">
    <property type="term" value="C:membrane"/>
    <property type="evidence" value="ECO:0007669"/>
    <property type="project" value="UniProtKB-SubCell"/>
</dbReference>
<evidence type="ECO:0000256" key="4">
    <source>
        <dbReference type="ARBA" id="ARBA00022679"/>
    </source>
</evidence>
<feature type="transmembrane region" description="Helical" evidence="8">
    <location>
        <begin position="12"/>
        <end position="30"/>
    </location>
</feature>
<evidence type="ECO:0000256" key="8">
    <source>
        <dbReference type="RuleBase" id="RU366017"/>
    </source>
</evidence>
<dbReference type="OMA" id="HYSMEKK"/>
<dbReference type="Pfam" id="PF01697">
    <property type="entry name" value="Glyco_transf_92"/>
    <property type="match status" value="1"/>
</dbReference>
<keyword evidence="5 8" id="KW-0812">Transmembrane</keyword>
<keyword evidence="10" id="KW-1185">Reference proteome</keyword>
<keyword evidence="7 8" id="KW-0472">Membrane</keyword>
<dbReference type="PANTHER" id="PTHR21461">
    <property type="entry name" value="GLYCOSYLTRANSFERASE FAMILY 92 PROTEIN"/>
    <property type="match status" value="1"/>
</dbReference>
<dbReference type="InterPro" id="IPR008166">
    <property type="entry name" value="Glyco_transf_92"/>
</dbReference>
<evidence type="ECO:0000256" key="5">
    <source>
        <dbReference type="ARBA" id="ARBA00022692"/>
    </source>
</evidence>
<dbReference type="InterPro" id="IPR029044">
    <property type="entry name" value="Nucleotide-diphossugar_trans"/>
</dbReference>
<comment type="similarity">
    <text evidence="2 8">Belongs to the glycosyltransferase 92 family.</text>
</comment>
<name>A0A8D0DK64_SALMN</name>
<dbReference type="GO" id="GO:0016757">
    <property type="term" value="F:glycosyltransferase activity"/>
    <property type="evidence" value="ECO:0007669"/>
    <property type="project" value="UniProtKB-UniRule"/>
</dbReference>
<evidence type="ECO:0000313" key="9">
    <source>
        <dbReference type="Ensembl" id="ENSSMRP00000010142.1"/>
    </source>
</evidence>
<keyword evidence="4 8" id="KW-0808">Transferase</keyword>
<comment type="subcellular location">
    <subcellularLocation>
        <location evidence="1">Membrane</location>
        <topology evidence="1">Single-pass membrane protein</topology>
    </subcellularLocation>
</comment>
<keyword evidence="3 8" id="KW-0328">Glycosyltransferase</keyword>
<organism evidence="9 10">
    <name type="scientific">Salvator merianae</name>
    <name type="common">Argentine black and white tegu</name>
    <name type="synonym">Tupinambis merianae</name>
    <dbReference type="NCBI Taxonomy" id="96440"/>
    <lineage>
        <taxon>Eukaryota</taxon>
        <taxon>Metazoa</taxon>
        <taxon>Chordata</taxon>
        <taxon>Craniata</taxon>
        <taxon>Vertebrata</taxon>
        <taxon>Euteleostomi</taxon>
        <taxon>Lepidosauria</taxon>
        <taxon>Squamata</taxon>
        <taxon>Bifurcata</taxon>
        <taxon>Unidentata</taxon>
        <taxon>Episquamata</taxon>
        <taxon>Laterata</taxon>
        <taxon>Teiioidea</taxon>
        <taxon>Teiidae</taxon>
        <taxon>Salvator</taxon>
    </lineage>
</organism>
<dbReference type="GO" id="GO:0005737">
    <property type="term" value="C:cytoplasm"/>
    <property type="evidence" value="ECO:0007669"/>
    <property type="project" value="TreeGrafter"/>
</dbReference>
<dbReference type="GeneTree" id="ENSGT00530000064359"/>
<dbReference type="PANTHER" id="PTHR21461:SF69">
    <property type="entry name" value="GLYCOSYLTRANSFERASE FAMILY 92 PROTEIN"/>
    <property type="match status" value="1"/>
</dbReference>
<evidence type="ECO:0000313" key="10">
    <source>
        <dbReference type="Proteomes" id="UP000694421"/>
    </source>
</evidence>
<reference evidence="9" key="1">
    <citation type="submission" date="2025-08" db="UniProtKB">
        <authorList>
            <consortium name="Ensembl"/>
        </authorList>
    </citation>
    <scope>IDENTIFICATION</scope>
</reference>
<evidence type="ECO:0000256" key="2">
    <source>
        <dbReference type="ARBA" id="ARBA00007647"/>
    </source>
</evidence>
<dbReference type="AlphaFoldDB" id="A0A8D0DK64"/>
<keyword evidence="6 8" id="KW-1133">Transmembrane helix</keyword>
<evidence type="ECO:0000256" key="7">
    <source>
        <dbReference type="ARBA" id="ARBA00023136"/>
    </source>
</evidence>
<evidence type="ECO:0000256" key="6">
    <source>
        <dbReference type="ARBA" id="ARBA00022989"/>
    </source>
</evidence>
<evidence type="ECO:0000256" key="3">
    <source>
        <dbReference type="ARBA" id="ARBA00022676"/>
    </source>
</evidence>
<sequence length="446" mass="51352">MIIYGKNVGSAAGPFVLLFIFGLSLTSYYWKRSATQYGTDGQTSKPELSRSIRRSQITDDTFTQLEDKYSFIIAPYFDNRSAPSVRVIIIVHHEKVKELYCLFFCQTDNVIPVRGQLNLHSDRFGFPYVTADLLCSEPQDCYPQYVSLHTSPEPNLVQLPVFKIKNRSSEGTSVEFTVCISTMFGSYNNILQFIQSIEMYKMLGAQRVVIYKNSCSQLMEQVLRYYISEGTVEIVPWPIHLYLNVSHYWHHSMDAKDIGYYGQTAALNDCIYRNMYRSKYVLLNDPDEVILPLKDADWKSLMQRLQEKNPSAGAFQFDNYVFRNNVFAPSVPFNFSSWDSLPGVNMFLHIHKEPIQKGSFNNRKMVVDPRKVIQTSVHSVLKINGESVEVPNGDAITFHCRRPEWKDLPEKSLVQDTVLWRYNTTLIANVNKVLQKSNILKANTKV</sequence>
<dbReference type="SUPFAM" id="SSF53448">
    <property type="entry name" value="Nucleotide-diphospho-sugar transferases"/>
    <property type="match status" value="1"/>
</dbReference>